<proteinExistence type="predicted"/>
<gene>
    <name evidence="1" type="ORF">GIB67_031054</name>
</gene>
<reference evidence="1 2" key="1">
    <citation type="journal article" date="2020" name="IScience">
        <title>Genome Sequencing of the Endangered Kingdonia uniflora (Circaeasteraceae, Ranunculales) Reveals Potential Mechanisms of Evolutionary Specialization.</title>
        <authorList>
            <person name="Sun Y."/>
            <person name="Deng T."/>
            <person name="Zhang A."/>
            <person name="Moore M.J."/>
            <person name="Landis J.B."/>
            <person name="Lin N."/>
            <person name="Zhang H."/>
            <person name="Zhang X."/>
            <person name="Huang J."/>
            <person name="Zhang X."/>
            <person name="Sun H."/>
            <person name="Wang H."/>
        </authorList>
    </citation>
    <scope>NUCLEOTIDE SEQUENCE [LARGE SCALE GENOMIC DNA]</scope>
    <source>
        <strain evidence="1">TB1705</strain>
        <tissue evidence="1">Leaf</tissue>
    </source>
</reference>
<dbReference type="AlphaFoldDB" id="A0A7J7NGZ6"/>
<evidence type="ECO:0000313" key="1">
    <source>
        <dbReference type="EMBL" id="KAF6166270.1"/>
    </source>
</evidence>
<comment type="caution">
    <text evidence="1">The sequence shown here is derived from an EMBL/GenBank/DDBJ whole genome shotgun (WGS) entry which is preliminary data.</text>
</comment>
<dbReference type="EMBL" id="JACGCM010000805">
    <property type="protein sequence ID" value="KAF6166270.1"/>
    <property type="molecule type" value="Genomic_DNA"/>
</dbReference>
<protein>
    <submittedName>
        <fullName evidence="1">Uncharacterized protein</fullName>
    </submittedName>
</protein>
<evidence type="ECO:0000313" key="2">
    <source>
        <dbReference type="Proteomes" id="UP000541444"/>
    </source>
</evidence>
<dbReference type="Proteomes" id="UP000541444">
    <property type="component" value="Unassembled WGS sequence"/>
</dbReference>
<name>A0A7J7NGZ6_9MAGN</name>
<accession>A0A7J7NGZ6</accession>
<sequence length="153" mass="17543">MLRHIHSRRALFCPSENDAFARSEGRRRNKGIRKLDDTEFRNVFTKSYIRVRAYEGSASRSRSPTLAEVGVVVEAEAEVREERRESPWNDQCLDHHRQLNLKPLRDLDLDQSRPNSVSCAYMFLFPFATPRGAANDNLLATPKGAATDNLLQR</sequence>
<organism evidence="1 2">
    <name type="scientific">Kingdonia uniflora</name>
    <dbReference type="NCBI Taxonomy" id="39325"/>
    <lineage>
        <taxon>Eukaryota</taxon>
        <taxon>Viridiplantae</taxon>
        <taxon>Streptophyta</taxon>
        <taxon>Embryophyta</taxon>
        <taxon>Tracheophyta</taxon>
        <taxon>Spermatophyta</taxon>
        <taxon>Magnoliopsida</taxon>
        <taxon>Ranunculales</taxon>
        <taxon>Circaeasteraceae</taxon>
        <taxon>Kingdonia</taxon>
    </lineage>
</organism>
<keyword evidence="2" id="KW-1185">Reference proteome</keyword>